<dbReference type="InterPro" id="IPR000550">
    <property type="entry name" value="Hppk"/>
</dbReference>
<dbReference type="OrthoDB" id="9808041at2"/>
<dbReference type="UniPathway" id="UPA00077">
    <property type="reaction ID" value="UER00155"/>
</dbReference>
<sequence length="137" mass="16473">MKNKVLLGIGGNVGDCIKRFSHLFRMIERDKRFCILSTSPIYINPPFGYLEQNDFYNATIQIATNQSMIEVFRMIFYWERRFNRPRKRAFLNAPRTLDIDFLWFNQAKIKRPYLTIPHKEWDRRESVLIPLSLQTIL</sequence>
<dbReference type="GO" id="GO:0016301">
    <property type="term" value="F:kinase activity"/>
    <property type="evidence" value="ECO:0007669"/>
    <property type="project" value="UniProtKB-KW"/>
</dbReference>
<evidence type="ECO:0000313" key="15">
    <source>
        <dbReference type="Proteomes" id="UP000257045"/>
    </source>
</evidence>
<dbReference type="CDD" id="cd00483">
    <property type="entry name" value="HPPK"/>
    <property type="match status" value="1"/>
</dbReference>
<dbReference type="NCBIfam" id="TIGR01498">
    <property type="entry name" value="folK"/>
    <property type="match status" value="1"/>
</dbReference>
<keyword evidence="9" id="KW-0289">Folate biosynthesis</keyword>
<dbReference type="GO" id="GO:0046654">
    <property type="term" value="P:tetrahydrofolate biosynthetic process"/>
    <property type="evidence" value="ECO:0007669"/>
    <property type="project" value="UniProtKB-UniPathway"/>
</dbReference>
<evidence type="ECO:0000256" key="6">
    <source>
        <dbReference type="ARBA" id="ARBA00022741"/>
    </source>
</evidence>
<evidence type="ECO:0000256" key="8">
    <source>
        <dbReference type="ARBA" id="ARBA00022840"/>
    </source>
</evidence>
<comment type="caution">
    <text evidence="14">The sequence shown here is derived from an EMBL/GenBank/DDBJ whole genome shotgun (WGS) entry which is preliminary data.</text>
</comment>
<accession>A0A3D8IZC0</accession>
<keyword evidence="15" id="KW-1185">Reference proteome</keyword>
<dbReference type="EMBL" id="NXLV01000008">
    <property type="protein sequence ID" value="RDU70609.1"/>
    <property type="molecule type" value="Genomic_DNA"/>
</dbReference>
<evidence type="ECO:0000256" key="3">
    <source>
        <dbReference type="ARBA" id="ARBA00013253"/>
    </source>
</evidence>
<organism evidence="14 15">
    <name type="scientific">Helicobacter brantae</name>
    <dbReference type="NCBI Taxonomy" id="375927"/>
    <lineage>
        <taxon>Bacteria</taxon>
        <taxon>Pseudomonadati</taxon>
        <taxon>Campylobacterota</taxon>
        <taxon>Epsilonproteobacteria</taxon>
        <taxon>Campylobacterales</taxon>
        <taxon>Helicobacteraceae</taxon>
        <taxon>Helicobacter</taxon>
    </lineage>
</organism>
<evidence type="ECO:0000256" key="1">
    <source>
        <dbReference type="ARBA" id="ARBA00005051"/>
    </source>
</evidence>
<dbReference type="EC" id="2.7.6.3" evidence="3"/>
<evidence type="ECO:0000259" key="13">
    <source>
        <dbReference type="Pfam" id="PF01288"/>
    </source>
</evidence>
<evidence type="ECO:0000256" key="10">
    <source>
        <dbReference type="ARBA" id="ARBA00029409"/>
    </source>
</evidence>
<evidence type="ECO:0000256" key="9">
    <source>
        <dbReference type="ARBA" id="ARBA00022909"/>
    </source>
</evidence>
<keyword evidence="6" id="KW-0547">Nucleotide-binding</keyword>
<dbReference type="SUPFAM" id="SSF55083">
    <property type="entry name" value="6-hydroxymethyl-7,8-dihydropterin pyrophosphokinase, HPPK"/>
    <property type="match status" value="1"/>
</dbReference>
<proteinExistence type="inferred from homology"/>
<evidence type="ECO:0000256" key="4">
    <source>
        <dbReference type="ARBA" id="ARBA00016218"/>
    </source>
</evidence>
<dbReference type="InterPro" id="IPR035907">
    <property type="entry name" value="Hppk_sf"/>
</dbReference>
<name>A0A3D8IZC0_9HELI</name>
<evidence type="ECO:0000256" key="2">
    <source>
        <dbReference type="ARBA" id="ARBA00005810"/>
    </source>
</evidence>
<gene>
    <name evidence="14" type="primary">folK</name>
    <name evidence="14" type="ORF">CQA58_05265</name>
</gene>
<keyword evidence="8" id="KW-0067">ATP-binding</keyword>
<evidence type="ECO:0000256" key="7">
    <source>
        <dbReference type="ARBA" id="ARBA00022777"/>
    </source>
</evidence>
<reference evidence="14 15" key="1">
    <citation type="submission" date="2018-04" db="EMBL/GenBank/DDBJ databases">
        <title>Novel Campyloabacter and Helicobacter Species and Strains.</title>
        <authorList>
            <person name="Mannion A.J."/>
            <person name="Shen Z."/>
            <person name="Fox J.G."/>
        </authorList>
    </citation>
    <scope>NUCLEOTIDE SEQUENCE [LARGE SCALE GENOMIC DNA]</scope>
    <source>
        <strain evidence="14 15">MIT 04-9366</strain>
    </source>
</reference>
<dbReference type="Pfam" id="PF01288">
    <property type="entry name" value="HPPK"/>
    <property type="match status" value="1"/>
</dbReference>
<comment type="function">
    <text evidence="10">Catalyzes the transfer of pyrophosphate from adenosine triphosphate (ATP) to 6-hydroxymethyl-7,8-dihydropterin, an enzymatic step in folate biosynthesis pathway.</text>
</comment>
<evidence type="ECO:0000256" key="11">
    <source>
        <dbReference type="ARBA" id="ARBA00029766"/>
    </source>
</evidence>
<dbReference type="Gene3D" id="3.30.70.560">
    <property type="entry name" value="7,8-Dihydro-6-hydroxymethylpterin-pyrophosphokinase HPPK"/>
    <property type="match status" value="1"/>
</dbReference>
<evidence type="ECO:0000256" key="5">
    <source>
        <dbReference type="ARBA" id="ARBA00022679"/>
    </source>
</evidence>
<comment type="similarity">
    <text evidence="2">Belongs to the HPPK family.</text>
</comment>
<feature type="domain" description="7,8-dihydro-6-hydroxymethylpterin-pyrophosphokinase" evidence="13">
    <location>
        <begin position="7"/>
        <end position="132"/>
    </location>
</feature>
<keyword evidence="7 14" id="KW-0418">Kinase</keyword>
<dbReference type="Proteomes" id="UP000257045">
    <property type="component" value="Unassembled WGS sequence"/>
</dbReference>
<keyword evidence="5" id="KW-0808">Transferase</keyword>
<dbReference type="AlphaFoldDB" id="A0A3D8IZC0"/>
<comment type="pathway">
    <text evidence="1">Cofactor biosynthesis; tetrahydrofolate biosynthesis; 2-amino-4-hydroxy-6-hydroxymethyl-7,8-dihydropteridine diphosphate from 7,8-dihydroneopterin triphosphate: step 4/4.</text>
</comment>
<dbReference type="PANTHER" id="PTHR43071:SF1">
    <property type="entry name" value="2-AMINO-4-HYDROXY-6-HYDROXYMETHYLDIHYDROPTERIDINE PYROPHOSPHOKINASE"/>
    <property type="match status" value="1"/>
</dbReference>
<evidence type="ECO:0000313" key="14">
    <source>
        <dbReference type="EMBL" id="RDU70609.1"/>
    </source>
</evidence>
<dbReference type="GO" id="GO:0046656">
    <property type="term" value="P:folic acid biosynthetic process"/>
    <property type="evidence" value="ECO:0007669"/>
    <property type="project" value="UniProtKB-KW"/>
</dbReference>
<dbReference type="GO" id="GO:0005524">
    <property type="term" value="F:ATP binding"/>
    <property type="evidence" value="ECO:0007669"/>
    <property type="project" value="UniProtKB-KW"/>
</dbReference>
<evidence type="ECO:0000256" key="12">
    <source>
        <dbReference type="ARBA" id="ARBA00033413"/>
    </source>
</evidence>
<dbReference type="PANTHER" id="PTHR43071">
    <property type="entry name" value="2-AMINO-4-HYDROXY-6-HYDROXYMETHYLDIHYDROPTERIDINE PYROPHOSPHOKINASE"/>
    <property type="match status" value="1"/>
</dbReference>
<protein>
    <recommendedName>
        <fullName evidence="4">2-amino-4-hydroxy-6-hydroxymethyldihydropteridine pyrophosphokinase</fullName>
        <ecNumber evidence="3">2.7.6.3</ecNumber>
    </recommendedName>
    <alternativeName>
        <fullName evidence="11">6-hydroxymethyl-7,8-dihydropterin pyrophosphokinase</fullName>
    </alternativeName>
    <alternativeName>
        <fullName evidence="12">7,8-dihydro-6-hydroxymethylpterin-pyrophosphokinase</fullName>
    </alternativeName>
</protein>
<dbReference type="GO" id="GO:0003848">
    <property type="term" value="F:2-amino-4-hydroxy-6-hydroxymethyldihydropteridine diphosphokinase activity"/>
    <property type="evidence" value="ECO:0007669"/>
    <property type="project" value="UniProtKB-EC"/>
</dbReference>